<proteinExistence type="predicted"/>
<gene>
    <name evidence="2" type="ORF">SAMN05421741_10120</name>
</gene>
<keyword evidence="3" id="KW-1185">Reference proteome</keyword>
<dbReference type="Pfam" id="PF12889">
    <property type="entry name" value="DUF3829"/>
    <property type="match status" value="1"/>
</dbReference>
<feature type="coiled-coil region" evidence="1">
    <location>
        <begin position="225"/>
        <end position="298"/>
    </location>
</feature>
<name>A0A1I4W2R2_9FLAO</name>
<dbReference type="Proteomes" id="UP000199036">
    <property type="component" value="Unassembled WGS sequence"/>
</dbReference>
<evidence type="ECO:0000313" key="2">
    <source>
        <dbReference type="EMBL" id="SFN07516.1"/>
    </source>
</evidence>
<dbReference type="AlphaFoldDB" id="A0A1I4W2R2"/>
<reference evidence="3" key="1">
    <citation type="submission" date="2016-10" db="EMBL/GenBank/DDBJ databases">
        <authorList>
            <person name="Varghese N."/>
            <person name="Submissions S."/>
        </authorList>
    </citation>
    <scope>NUCLEOTIDE SEQUENCE [LARGE SCALE GENOMIC DNA]</scope>
    <source>
        <strain evidence="3">DS-12</strain>
    </source>
</reference>
<dbReference type="InterPro" id="IPR024291">
    <property type="entry name" value="DUF3829"/>
</dbReference>
<evidence type="ECO:0008006" key="4">
    <source>
        <dbReference type="Google" id="ProtNLM"/>
    </source>
</evidence>
<evidence type="ECO:0000256" key="1">
    <source>
        <dbReference type="SAM" id="Coils"/>
    </source>
</evidence>
<organism evidence="2 3">
    <name type="scientific">Paenimyroides ummariense</name>
    <dbReference type="NCBI Taxonomy" id="913024"/>
    <lineage>
        <taxon>Bacteria</taxon>
        <taxon>Pseudomonadati</taxon>
        <taxon>Bacteroidota</taxon>
        <taxon>Flavobacteriia</taxon>
        <taxon>Flavobacteriales</taxon>
        <taxon>Flavobacteriaceae</taxon>
        <taxon>Paenimyroides</taxon>
    </lineage>
</organism>
<dbReference type="Gene3D" id="1.20.120.930">
    <property type="entry name" value="Uncharacterised protein PF12889, N-terminal DUF3829"/>
    <property type="match status" value="1"/>
</dbReference>
<protein>
    <recommendedName>
        <fullName evidence="4">DUF3829 domain-containing protein</fullName>
    </recommendedName>
</protein>
<dbReference type="STRING" id="913024.SAMN05421741_10120"/>
<sequence length="311" mass="34907">MVLLLLLALTTVGAISCKGDGKNPSDSVETADLNQESANLMIESSNKFLDLSRKRNGNIDRTLNYTEHVADYISGKRTAIKPNLVLIPIISTSAFNKKEVNLADAFGCKKDEVAKLHEETNTKFKLMTDKTAELKSYIDAEDFKDDKGEKAKTLIAEIETAIEEYFTANASLLSLTQPMADKAEEVILKDHPLKDYIIGAKKAMNSVEESYSQVADQYNNEALDLAALKASYAEIEKISNALKKDFSVTDTNYTDKKGYYENFTKAIEDYLGELRKNLRNIEEKKKIELNDVESIERAYDNTISKYNNFVS</sequence>
<dbReference type="EMBL" id="FOVI01000001">
    <property type="protein sequence ID" value="SFN07516.1"/>
    <property type="molecule type" value="Genomic_DNA"/>
</dbReference>
<evidence type="ECO:0000313" key="3">
    <source>
        <dbReference type="Proteomes" id="UP000199036"/>
    </source>
</evidence>
<accession>A0A1I4W2R2</accession>
<keyword evidence="1" id="KW-0175">Coiled coil</keyword>